<reference evidence="8" key="1">
    <citation type="submission" date="2022-07" db="EMBL/GenBank/DDBJ databases">
        <title>Phylogenomic reconstructions and comparative analyses of Kickxellomycotina fungi.</title>
        <authorList>
            <person name="Reynolds N.K."/>
            <person name="Stajich J.E."/>
            <person name="Barry K."/>
            <person name="Grigoriev I.V."/>
            <person name="Crous P."/>
            <person name="Smith M.E."/>
        </authorList>
    </citation>
    <scope>NUCLEOTIDE SEQUENCE</scope>
    <source>
        <strain evidence="8">NBRC 105413</strain>
    </source>
</reference>
<accession>A0A9W7XGR1</accession>
<feature type="transmembrane region" description="Helical" evidence="6">
    <location>
        <begin position="407"/>
        <end position="429"/>
    </location>
</feature>
<feature type="transmembrane region" description="Helical" evidence="6">
    <location>
        <begin position="366"/>
        <end position="386"/>
    </location>
</feature>
<dbReference type="GO" id="GO:0036376">
    <property type="term" value="P:sodium ion export across plasma membrane"/>
    <property type="evidence" value="ECO:0007669"/>
    <property type="project" value="InterPro"/>
</dbReference>
<evidence type="ECO:0000313" key="9">
    <source>
        <dbReference type="Proteomes" id="UP001145021"/>
    </source>
</evidence>
<evidence type="ECO:0000256" key="4">
    <source>
        <dbReference type="ARBA" id="ARBA00023136"/>
    </source>
</evidence>
<evidence type="ECO:0000256" key="2">
    <source>
        <dbReference type="ARBA" id="ARBA00022692"/>
    </source>
</evidence>
<evidence type="ECO:0000313" key="8">
    <source>
        <dbReference type="EMBL" id="KAJ1642892.1"/>
    </source>
</evidence>
<feature type="transmembrane region" description="Helical" evidence="6">
    <location>
        <begin position="109"/>
        <end position="132"/>
    </location>
</feature>
<feature type="domain" description="Cation/H+ exchanger transmembrane" evidence="7">
    <location>
        <begin position="37"/>
        <end position="424"/>
    </location>
</feature>
<dbReference type="GO" id="GO:0120029">
    <property type="term" value="P:proton export across plasma membrane"/>
    <property type="evidence" value="ECO:0007669"/>
    <property type="project" value="InterPro"/>
</dbReference>
<dbReference type="Pfam" id="PF00999">
    <property type="entry name" value="Na_H_Exchanger"/>
    <property type="match status" value="1"/>
</dbReference>
<dbReference type="EMBL" id="JANBOH010000324">
    <property type="protein sequence ID" value="KAJ1642892.1"/>
    <property type="molecule type" value="Genomic_DNA"/>
</dbReference>
<keyword evidence="9" id="KW-1185">Reference proteome</keyword>
<keyword evidence="4 6" id="KW-0472">Membrane</keyword>
<evidence type="ECO:0000256" key="6">
    <source>
        <dbReference type="SAM" id="Phobius"/>
    </source>
</evidence>
<protein>
    <recommendedName>
        <fullName evidence="7">Cation/H+ exchanger transmembrane domain-containing protein</fullName>
    </recommendedName>
</protein>
<dbReference type="GO" id="GO:0015385">
    <property type="term" value="F:sodium:proton antiporter activity"/>
    <property type="evidence" value="ECO:0007669"/>
    <property type="project" value="InterPro"/>
</dbReference>
<feature type="transmembrane region" description="Helical" evidence="6">
    <location>
        <begin position="42"/>
        <end position="61"/>
    </location>
</feature>
<dbReference type="InterPro" id="IPR006153">
    <property type="entry name" value="Cation/H_exchanger_TM"/>
</dbReference>
<feature type="compositionally biased region" description="Low complexity" evidence="5">
    <location>
        <begin position="504"/>
        <end position="519"/>
    </location>
</feature>
<organism evidence="8 9">
    <name type="scientific">Coemansia asiatica</name>
    <dbReference type="NCBI Taxonomy" id="1052880"/>
    <lineage>
        <taxon>Eukaryota</taxon>
        <taxon>Fungi</taxon>
        <taxon>Fungi incertae sedis</taxon>
        <taxon>Zoopagomycota</taxon>
        <taxon>Kickxellomycotina</taxon>
        <taxon>Kickxellomycetes</taxon>
        <taxon>Kickxellales</taxon>
        <taxon>Kickxellaceae</taxon>
        <taxon>Coemansia</taxon>
    </lineage>
</organism>
<feature type="region of interest" description="Disordered" evidence="5">
    <location>
        <begin position="502"/>
        <end position="541"/>
    </location>
</feature>
<comment type="caution">
    <text evidence="8">The sequence shown here is derived from an EMBL/GenBank/DDBJ whole genome shotgun (WGS) entry which is preliminary data.</text>
</comment>
<name>A0A9W7XGR1_9FUNG</name>
<feature type="transmembrane region" description="Helical" evidence="6">
    <location>
        <begin position="81"/>
        <end position="97"/>
    </location>
</feature>
<feature type="transmembrane region" description="Helical" evidence="6">
    <location>
        <begin position="304"/>
        <end position="322"/>
    </location>
</feature>
<dbReference type="GO" id="GO:0042391">
    <property type="term" value="P:regulation of membrane potential"/>
    <property type="evidence" value="ECO:0007669"/>
    <property type="project" value="InterPro"/>
</dbReference>
<dbReference type="PANTHER" id="PTHR31382">
    <property type="entry name" value="NA(+)/H(+) ANTIPORTER"/>
    <property type="match status" value="1"/>
</dbReference>
<feature type="transmembrane region" description="Helical" evidence="6">
    <location>
        <begin position="208"/>
        <end position="229"/>
    </location>
</feature>
<evidence type="ECO:0000256" key="5">
    <source>
        <dbReference type="SAM" id="MobiDB-lite"/>
    </source>
</evidence>
<evidence type="ECO:0000256" key="3">
    <source>
        <dbReference type="ARBA" id="ARBA00022989"/>
    </source>
</evidence>
<dbReference type="PANTHER" id="PTHR31382:SF1">
    <property type="entry name" value="SODIUM ION_PROTON EXCHANGER (EUROFUNG)"/>
    <property type="match status" value="1"/>
</dbReference>
<dbReference type="Proteomes" id="UP001145021">
    <property type="component" value="Unassembled WGS sequence"/>
</dbReference>
<gene>
    <name evidence="8" type="ORF">LPJ64_005302</name>
</gene>
<dbReference type="InterPro" id="IPR004712">
    <property type="entry name" value="Na+/H+_antiporter_fungi"/>
</dbReference>
<feature type="transmembrane region" description="Helical" evidence="6">
    <location>
        <begin position="15"/>
        <end position="35"/>
    </location>
</feature>
<keyword evidence="2 6" id="KW-0812">Transmembrane</keyword>
<comment type="subcellular location">
    <subcellularLocation>
        <location evidence="1">Membrane</location>
        <topology evidence="1">Multi-pass membrane protein</topology>
    </subcellularLocation>
</comment>
<evidence type="ECO:0000256" key="1">
    <source>
        <dbReference type="ARBA" id="ARBA00004141"/>
    </source>
</evidence>
<dbReference type="GO" id="GO:0005886">
    <property type="term" value="C:plasma membrane"/>
    <property type="evidence" value="ECO:0007669"/>
    <property type="project" value="InterPro"/>
</dbReference>
<feature type="transmembrane region" description="Helical" evidence="6">
    <location>
        <begin position="249"/>
        <end position="268"/>
    </location>
</feature>
<dbReference type="AlphaFoldDB" id="A0A9W7XGR1"/>
<keyword evidence="3 6" id="KW-1133">Transmembrane helix</keyword>
<proteinExistence type="predicted"/>
<sequence length="541" mass="58817">MLEEAISTSWIHMNLGPSATVPLLLGTFAVGFGLVSMVVKEWLFLSDTLVAMLFGIMFGPAGLDAVNPAEWIDIPSFTLELARLIIAIQVMTAGITLPKRYLISELKSLIMLLGPVMTWMWLTSAVVLMLVFRLGFVEALLIASCVAPTDPVLANSIVKGKFAESKVPLHVRNIISAESGANDGLGYPYLYLALYLLKFSKGEALTRWFVVIILWEVVLSVVLGALIGWVAMKLLQYARKKGWIDHDSFFSFAVSLTLLTLGIVSLIGSDDILACFVAGNTFTWDDWFREETTESHFQDVLDTLFNYTFFIYLGAIIPWNTLAGGTGLLTTSRLFTSSVLIILFRRLPATLAVARMTPALETFREAVFAGWFGPIGVGAIFYAMVAQKELESSVFDGLQAKECLLPIVYSLVVSSVIVHGITIPLYHIVSAVPNATVAVSRFLSRTPSQSSSNLLFPFGSRAPSSPIRHSRVIAIRNSHAKSQLGLLSSSCPIISDAGLLEEGTSSSTSQDNNNDSSVSMGVGGRRPEDLPNYGSFGQSSD</sequence>
<evidence type="ECO:0000259" key="7">
    <source>
        <dbReference type="Pfam" id="PF00999"/>
    </source>
</evidence>